<evidence type="ECO:0000313" key="3">
    <source>
        <dbReference type="EMBL" id="KAK7305058.1"/>
    </source>
</evidence>
<feature type="region of interest" description="Disordered" evidence="1">
    <location>
        <begin position="123"/>
        <end position="151"/>
    </location>
</feature>
<evidence type="ECO:0000256" key="2">
    <source>
        <dbReference type="SAM" id="SignalP"/>
    </source>
</evidence>
<dbReference type="Proteomes" id="UP001367508">
    <property type="component" value="Unassembled WGS sequence"/>
</dbReference>
<keyword evidence="2" id="KW-0732">Signal</keyword>
<reference evidence="3 4" key="1">
    <citation type="submission" date="2024-01" db="EMBL/GenBank/DDBJ databases">
        <title>The genomes of 5 underutilized Papilionoideae crops provide insights into root nodulation and disease resistanc.</title>
        <authorList>
            <person name="Jiang F."/>
        </authorList>
    </citation>
    <scope>NUCLEOTIDE SEQUENCE [LARGE SCALE GENOMIC DNA]</scope>
    <source>
        <strain evidence="3">LVBAO_FW01</strain>
        <tissue evidence="3">Leaves</tissue>
    </source>
</reference>
<organism evidence="3 4">
    <name type="scientific">Canavalia gladiata</name>
    <name type="common">Sword bean</name>
    <name type="synonym">Dolichos gladiatus</name>
    <dbReference type="NCBI Taxonomy" id="3824"/>
    <lineage>
        <taxon>Eukaryota</taxon>
        <taxon>Viridiplantae</taxon>
        <taxon>Streptophyta</taxon>
        <taxon>Embryophyta</taxon>
        <taxon>Tracheophyta</taxon>
        <taxon>Spermatophyta</taxon>
        <taxon>Magnoliopsida</taxon>
        <taxon>eudicotyledons</taxon>
        <taxon>Gunneridae</taxon>
        <taxon>Pentapetalae</taxon>
        <taxon>rosids</taxon>
        <taxon>fabids</taxon>
        <taxon>Fabales</taxon>
        <taxon>Fabaceae</taxon>
        <taxon>Papilionoideae</taxon>
        <taxon>50 kb inversion clade</taxon>
        <taxon>NPAAA clade</taxon>
        <taxon>indigoferoid/millettioid clade</taxon>
        <taxon>Phaseoleae</taxon>
        <taxon>Canavalia</taxon>
    </lineage>
</organism>
<sequence>MGFSLTIMALLGRLRVLVQQILLDVVSLFNMVSSLSKKRQSIKIAHKGIEVFRDFYPVSDDFVTLECVWKSDKFILLERKHEMENGSQAEDSGGNVSVQISDVNYNSVGSFLGDDQLVPERAETDAAAKENPSHVDDMNTDLSAGSSQIDGKESICDEEGENQSISKASINESSEVGLHALSRSCTNGKLYSCSKVAFVSINNPRLAQQSVQSNSVLTTNVKTFNFMGNESDQTKDDGGNSLATLFTETITSKPIPQNTDAPNQGSVQIQRVPIQISLSFPQSAAGKVGVLSLIQV</sequence>
<accession>A0AAN9PPL6</accession>
<name>A0AAN9PPL6_CANGL</name>
<protein>
    <submittedName>
        <fullName evidence="3">Uncharacterized protein</fullName>
    </submittedName>
</protein>
<feature type="signal peptide" evidence="2">
    <location>
        <begin position="1"/>
        <end position="20"/>
    </location>
</feature>
<feature type="chain" id="PRO_5042880026" evidence="2">
    <location>
        <begin position="21"/>
        <end position="296"/>
    </location>
</feature>
<feature type="compositionally biased region" description="Polar residues" evidence="1">
    <location>
        <begin position="140"/>
        <end position="149"/>
    </location>
</feature>
<feature type="compositionally biased region" description="Basic and acidic residues" evidence="1">
    <location>
        <begin position="123"/>
        <end position="137"/>
    </location>
</feature>
<evidence type="ECO:0000313" key="4">
    <source>
        <dbReference type="Proteomes" id="UP001367508"/>
    </source>
</evidence>
<keyword evidence="4" id="KW-1185">Reference proteome</keyword>
<dbReference type="EMBL" id="JAYMYQ010000011">
    <property type="protein sequence ID" value="KAK7305058.1"/>
    <property type="molecule type" value="Genomic_DNA"/>
</dbReference>
<dbReference type="PANTHER" id="PTHR34786:SF1">
    <property type="entry name" value="OS09G0504900 PROTEIN"/>
    <property type="match status" value="1"/>
</dbReference>
<comment type="caution">
    <text evidence="3">The sequence shown here is derived from an EMBL/GenBank/DDBJ whole genome shotgun (WGS) entry which is preliminary data.</text>
</comment>
<evidence type="ECO:0000256" key="1">
    <source>
        <dbReference type="SAM" id="MobiDB-lite"/>
    </source>
</evidence>
<dbReference type="PANTHER" id="PTHR34786">
    <property type="entry name" value="OS09G0504900 PROTEIN"/>
    <property type="match status" value="1"/>
</dbReference>
<dbReference type="AlphaFoldDB" id="A0AAN9PPL6"/>
<proteinExistence type="predicted"/>
<gene>
    <name evidence="3" type="ORF">VNO77_42957</name>
</gene>